<dbReference type="NCBIfam" id="TIGR00121">
    <property type="entry name" value="birA_ligase"/>
    <property type="match status" value="1"/>
</dbReference>
<evidence type="ECO:0000259" key="3">
    <source>
        <dbReference type="PROSITE" id="PS51733"/>
    </source>
</evidence>
<dbReference type="SUPFAM" id="SSF52317">
    <property type="entry name" value="Class I glutamine amidotransferase-like"/>
    <property type="match status" value="1"/>
</dbReference>
<name>A0A8H5GXE8_9AGAR</name>
<evidence type="ECO:0000256" key="1">
    <source>
        <dbReference type="ARBA" id="ARBA00009934"/>
    </source>
</evidence>
<dbReference type="InterPro" id="IPR004408">
    <property type="entry name" value="Biotin_CoA_COase_ligase"/>
</dbReference>
<dbReference type="PROSITE" id="PS51733">
    <property type="entry name" value="BPL_LPL_CATALYTIC"/>
    <property type="match status" value="1"/>
</dbReference>
<dbReference type="InterPro" id="IPR004143">
    <property type="entry name" value="BPL_LPL_catalytic"/>
</dbReference>
<dbReference type="OrthoDB" id="10250105at2759"/>
<evidence type="ECO:0000313" key="4">
    <source>
        <dbReference type="EMBL" id="KAF5373066.1"/>
    </source>
</evidence>
<dbReference type="EMBL" id="JAACJM010000004">
    <property type="protein sequence ID" value="KAF5373066.1"/>
    <property type="molecule type" value="Genomic_DNA"/>
</dbReference>
<comment type="similarity">
    <text evidence="1">Belongs to the biotin--protein ligase family.</text>
</comment>
<keyword evidence="2" id="KW-0436">Ligase</keyword>
<dbReference type="GO" id="GO:0004077">
    <property type="term" value="F:biotin--[biotin carboxyl-carrier protein] ligase activity"/>
    <property type="evidence" value="ECO:0007669"/>
    <property type="project" value="InterPro"/>
</dbReference>
<evidence type="ECO:0000313" key="5">
    <source>
        <dbReference type="Proteomes" id="UP000559256"/>
    </source>
</evidence>
<dbReference type="Pfam" id="PF09825">
    <property type="entry name" value="BPL_N"/>
    <property type="match status" value="1"/>
</dbReference>
<dbReference type="AlphaFoldDB" id="A0A8H5GXE8"/>
<dbReference type="Proteomes" id="UP000559256">
    <property type="component" value="Unassembled WGS sequence"/>
</dbReference>
<dbReference type="PANTHER" id="PTHR12835:SF5">
    <property type="entry name" value="BIOTIN--PROTEIN LIGASE"/>
    <property type="match status" value="1"/>
</dbReference>
<dbReference type="InterPro" id="IPR019197">
    <property type="entry name" value="Biotin-prot_ligase_N"/>
</dbReference>
<dbReference type="GO" id="GO:0005737">
    <property type="term" value="C:cytoplasm"/>
    <property type="evidence" value="ECO:0007669"/>
    <property type="project" value="TreeGrafter"/>
</dbReference>
<dbReference type="Pfam" id="PF03099">
    <property type="entry name" value="BPL_LplA_LipB"/>
    <property type="match status" value="1"/>
</dbReference>
<dbReference type="SUPFAM" id="SSF55681">
    <property type="entry name" value="Class II aaRS and biotin synthetases"/>
    <property type="match status" value="1"/>
</dbReference>
<dbReference type="InterPro" id="IPR029062">
    <property type="entry name" value="Class_I_gatase-like"/>
</dbReference>
<evidence type="ECO:0000256" key="2">
    <source>
        <dbReference type="ARBA" id="ARBA00022598"/>
    </source>
</evidence>
<reference evidence="4 5" key="1">
    <citation type="journal article" date="2020" name="ISME J.">
        <title>Uncovering the hidden diversity of litter-decomposition mechanisms in mushroom-forming fungi.</title>
        <authorList>
            <person name="Floudas D."/>
            <person name="Bentzer J."/>
            <person name="Ahren D."/>
            <person name="Johansson T."/>
            <person name="Persson P."/>
            <person name="Tunlid A."/>
        </authorList>
    </citation>
    <scope>NUCLEOTIDE SEQUENCE [LARGE SCALE GENOMIC DNA]</scope>
    <source>
        <strain evidence="4 5">CBS 291.85</strain>
    </source>
</reference>
<dbReference type="Gene3D" id="3.30.930.10">
    <property type="entry name" value="Bira Bifunctional Protein, Domain 2"/>
    <property type="match status" value="1"/>
</dbReference>
<protein>
    <recommendedName>
        <fullName evidence="3">BPL/LPL catalytic domain-containing protein</fullName>
    </recommendedName>
</protein>
<sequence>MNVLIYSGPEVLPASLKHTLSVFRRLLLPNYSVQPISIQVLRTQPWSISCALFVFPECRSAVASQFTRTINTYVEGGGSILFLSAGVHSPSRTRSESIGSITKLHTLSDQILRFLDQKNGTFIYPIWRPGIARFAEVQIPDGPVMKHVYNSGQTDFAEIENMSNAQVLMTYAGEDAGKAAVLEYRVGAGKVVFCGVSPEYPLAEEPSVLVSGGMSENDISLAEAQRKEILTHILSRLNLSLSPSPMMISRPFPQFLVSHPAQSGLISSVLGSLAHPSSGSELKTFEDANDNFLFCTLDDSGPLLTQTRQFQVQASDPSTWQPKHVIICPDGKLPDCTQTPLFDLDLFFETISSVRAKEGCTSQLGTWGCGEVMFYSEAVTSTQTMLDKNPRFLAQLPTPMLSLASHQLSGRGRGANSWISPPGCLQFSLHLRVSLSSFPANKLVFVQYLFALAVAEACREETVLGKLGDAVRVKWPNDIYATFGRGEQDRKKIGGILVSTSFSDGKADIVIGCGVNVLNPPPIFSLEQLQQSSGSPLSMENTAATIMSKFEKMWSIFLESKGNFEPFNSLYLERWLHSDQKVLLTTVDPPKAVRICGITMDHGLLRTVPERGEGFIDLQPDGNSFDLMSGLIKTKS</sequence>
<dbReference type="CDD" id="cd16442">
    <property type="entry name" value="BPL"/>
    <property type="match status" value="1"/>
</dbReference>
<dbReference type="Gene3D" id="3.40.50.880">
    <property type="match status" value="1"/>
</dbReference>
<gene>
    <name evidence="4" type="ORF">D9758_001730</name>
</gene>
<feature type="domain" description="BPL/LPL catalytic" evidence="3">
    <location>
        <begin position="358"/>
        <end position="558"/>
    </location>
</feature>
<proteinExistence type="inferred from homology"/>
<dbReference type="InterPro" id="IPR045864">
    <property type="entry name" value="aa-tRNA-synth_II/BPL/LPL"/>
</dbReference>
<keyword evidence="5" id="KW-1185">Reference proteome</keyword>
<accession>A0A8H5GXE8</accession>
<organism evidence="4 5">
    <name type="scientific">Tetrapyrgos nigripes</name>
    <dbReference type="NCBI Taxonomy" id="182062"/>
    <lineage>
        <taxon>Eukaryota</taxon>
        <taxon>Fungi</taxon>
        <taxon>Dikarya</taxon>
        <taxon>Basidiomycota</taxon>
        <taxon>Agaricomycotina</taxon>
        <taxon>Agaricomycetes</taxon>
        <taxon>Agaricomycetidae</taxon>
        <taxon>Agaricales</taxon>
        <taxon>Marasmiineae</taxon>
        <taxon>Marasmiaceae</taxon>
        <taxon>Tetrapyrgos</taxon>
    </lineage>
</organism>
<comment type="caution">
    <text evidence="4">The sequence shown here is derived from an EMBL/GenBank/DDBJ whole genome shotgun (WGS) entry which is preliminary data.</text>
</comment>
<dbReference type="PANTHER" id="PTHR12835">
    <property type="entry name" value="BIOTIN PROTEIN LIGASE"/>
    <property type="match status" value="1"/>
</dbReference>